<proteinExistence type="predicted"/>
<evidence type="ECO:0000313" key="2">
    <source>
        <dbReference type="Proteomes" id="UP001152531"/>
    </source>
</evidence>
<dbReference type="Proteomes" id="UP001152531">
    <property type="component" value="Unassembled WGS sequence"/>
</dbReference>
<evidence type="ECO:0000313" key="1">
    <source>
        <dbReference type="EMBL" id="CAH6719942.1"/>
    </source>
</evidence>
<comment type="caution">
    <text evidence="1">The sequence shown here is derived from an EMBL/GenBank/DDBJ whole genome shotgun (WGS) entry which is preliminary data.</text>
</comment>
<protein>
    <submittedName>
        <fullName evidence="1">Uncharacterized protein</fullName>
    </submittedName>
</protein>
<gene>
    <name evidence="1" type="ORF">CLIB1444_03S00914</name>
</gene>
<dbReference type="EMBL" id="CALSDN010000003">
    <property type="protein sequence ID" value="CAH6719942.1"/>
    <property type="molecule type" value="Genomic_DNA"/>
</dbReference>
<organism evidence="1 2">
    <name type="scientific">[Candida] jaroonii</name>
    <dbReference type="NCBI Taxonomy" id="467808"/>
    <lineage>
        <taxon>Eukaryota</taxon>
        <taxon>Fungi</taxon>
        <taxon>Dikarya</taxon>
        <taxon>Ascomycota</taxon>
        <taxon>Saccharomycotina</taxon>
        <taxon>Pichiomycetes</taxon>
        <taxon>Debaryomycetaceae</taxon>
        <taxon>Yamadazyma</taxon>
    </lineage>
</organism>
<sequence length="77" mass="8804">MSVPEKPSNTGFVEPQFGYKDIQVKTHKYKDSPTPLSGKQSKAGEFFASKTDKDHQKKYAKQIGRRIFDVLIRQVCN</sequence>
<reference evidence="1" key="1">
    <citation type="submission" date="2022-06" db="EMBL/GenBank/DDBJ databases">
        <authorList>
            <person name="Legras J.-L."/>
            <person name="Devillers H."/>
            <person name="Grondin C."/>
        </authorList>
    </citation>
    <scope>NUCLEOTIDE SEQUENCE</scope>
    <source>
        <strain evidence="1">CLIB 1444</strain>
    </source>
</reference>
<keyword evidence="2" id="KW-1185">Reference proteome</keyword>
<name>A0ACA9Y4V1_9ASCO</name>
<accession>A0ACA9Y4V1</accession>